<feature type="chain" id="PRO_5044555513" evidence="1">
    <location>
        <begin position="17"/>
        <end position="74"/>
    </location>
</feature>
<evidence type="ECO:0000313" key="3">
    <source>
        <dbReference type="EnsemblMetazoa" id="LLOJ008971-PA"/>
    </source>
</evidence>
<accession>A0A1B0CVI5</accession>
<dbReference type="AlphaFoldDB" id="A0A1B0CVI5"/>
<feature type="signal peptide" evidence="1">
    <location>
        <begin position="1"/>
        <end position="16"/>
    </location>
</feature>
<dbReference type="EnsemblMetazoa" id="LLOJ008971-RA">
    <property type="protein sequence ID" value="LLOJ008971-PA"/>
    <property type="gene ID" value="LLOJ008971"/>
</dbReference>
<reference evidence="4" key="1">
    <citation type="submission" date="2012-05" db="EMBL/GenBank/DDBJ databases">
        <title>Whole Genome Assembly of Lutzomyia longipalpis.</title>
        <authorList>
            <person name="Richards S."/>
            <person name="Qu C."/>
            <person name="Dillon R."/>
            <person name="Worley K."/>
            <person name="Scherer S."/>
            <person name="Batterton M."/>
            <person name="Taylor A."/>
            <person name="Hawes A."/>
            <person name="Hernandez B."/>
            <person name="Kovar C."/>
            <person name="Mandapat C."/>
            <person name="Pham C."/>
            <person name="Qu C."/>
            <person name="Jing C."/>
            <person name="Bess C."/>
            <person name="Bandaranaike D."/>
            <person name="Ngo D."/>
            <person name="Ongeri F."/>
            <person name="Arias F."/>
            <person name="Lara F."/>
            <person name="Weissenberger G."/>
            <person name="Kamau G."/>
            <person name="Han H."/>
            <person name="Shen H."/>
            <person name="Dinh H."/>
            <person name="Khalil I."/>
            <person name="Jones J."/>
            <person name="Shafer J."/>
            <person name="Jayaseelan J."/>
            <person name="Quiroz J."/>
            <person name="Blankenburg K."/>
            <person name="Nguyen L."/>
            <person name="Jackson L."/>
            <person name="Francisco L."/>
            <person name="Tang L.-Y."/>
            <person name="Pu L.-L."/>
            <person name="Perales L."/>
            <person name="Lorensuhewa L."/>
            <person name="Munidasa M."/>
            <person name="Coyle M."/>
            <person name="Taylor M."/>
            <person name="Puazo M."/>
            <person name="Firestine M."/>
            <person name="Scheel M."/>
            <person name="Javaid M."/>
            <person name="Wang M."/>
            <person name="Li M."/>
            <person name="Tabassum N."/>
            <person name="Saada N."/>
            <person name="Osuji N."/>
            <person name="Aqrawi P."/>
            <person name="Fu Q."/>
            <person name="Thornton R."/>
            <person name="Raj R."/>
            <person name="Goodspeed R."/>
            <person name="Mata R."/>
            <person name="Najjar R."/>
            <person name="Gubbala S."/>
            <person name="Lee S."/>
            <person name="Denson S."/>
            <person name="Patil S."/>
            <person name="Macmil S."/>
            <person name="Qi S."/>
            <person name="Matskevitch T."/>
            <person name="Palculict T."/>
            <person name="Mathew T."/>
            <person name="Vee V."/>
            <person name="Velamala V."/>
            <person name="Korchina V."/>
            <person name="Cai W."/>
            <person name="Liu W."/>
            <person name="Dai W."/>
            <person name="Zou X."/>
            <person name="Zhu Y."/>
            <person name="Zhang Y."/>
            <person name="Wu Y.-Q."/>
            <person name="Xin Y."/>
            <person name="Nazarath L."/>
            <person name="Kovar C."/>
            <person name="Han Y."/>
            <person name="Muzny D."/>
            <person name="Gibbs R."/>
        </authorList>
    </citation>
    <scope>NUCLEOTIDE SEQUENCE [LARGE SCALE GENOMIC DNA]</scope>
    <source>
        <strain evidence="4">Jacobina</strain>
    </source>
</reference>
<evidence type="ECO:0000313" key="2">
    <source>
        <dbReference type="EMBL" id="MBC1173306.1"/>
    </source>
</evidence>
<reference evidence="2" key="2">
    <citation type="journal article" date="2020" name="BMC">
        <title>Leishmania infection induces a limited differential gene expression in the sand fly midgut.</title>
        <authorList>
            <person name="Coutinho-Abreu I.V."/>
            <person name="Serafim T.D."/>
            <person name="Meneses C."/>
            <person name="Kamhawi S."/>
            <person name="Oliveira F."/>
            <person name="Valenzuela J.G."/>
        </authorList>
    </citation>
    <scope>NUCLEOTIDE SEQUENCE</scope>
    <source>
        <strain evidence="2">Jacobina</strain>
        <tissue evidence="2">Midgut</tissue>
    </source>
</reference>
<name>A0A1B0CVI5_LUTLO</name>
<dbReference type="InterPro" id="IPR009003">
    <property type="entry name" value="Peptidase_S1_PA"/>
</dbReference>
<proteinExistence type="predicted"/>
<evidence type="ECO:0000313" key="4">
    <source>
        <dbReference type="Proteomes" id="UP000092461"/>
    </source>
</evidence>
<keyword evidence="1" id="KW-0732">Signal</keyword>
<evidence type="ECO:0000256" key="1">
    <source>
        <dbReference type="SAM" id="SignalP"/>
    </source>
</evidence>
<dbReference type="InterPro" id="IPR043504">
    <property type="entry name" value="Peptidase_S1_PA_chymotrypsin"/>
</dbReference>
<protein>
    <submittedName>
        <fullName evidence="2">Putative secreted protein</fullName>
    </submittedName>
</protein>
<keyword evidence="4" id="KW-1185">Reference proteome</keyword>
<dbReference type="SUPFAM" id="SSF50494">
    <property type="entry name" value="Trypsin-like serine proteases"/>
    <property type="match status" value="1"/>
</dbReference>
<organism evidence="3 4">
    <name type="scientific">Lutzomyia longipalpis</name>
    <name type="common">Sand fly</name>
    <dbReference type="NCBI Taxonomy" id="7200"/>
    <lineage>
        <taxon>Eukaryota</taxon>
        <taxon>Metazoa</taxon>
        <taxon>Ecdysozoa</taxon>
        <taxon>Arthropoda</taxon>
        <taxon>Hexapoda</taxon>
        <taxon>Insecta</taxon>
        <taxon>Pterygota</taxon>
        <taxon>Neoptera</taxon>
        <taxon>Endopterygota</taxon>
        <taxon>Diptera</taxon>
        <taxon>Nematocera</taxon>
        <taxon>Psychodoidea</taxon>
        <taxon>Psychodidae</taxon>
        <taxon>Lutzomyia</taxon>
        <taxon>Lutzomyia</taxon>
    </lineage>
</organism>
<dbReference type="EMBL" id="AJWK01030606">
    <property type="status" value="NOT_ANNOTATED_CDS"/>
    <property type="molecule type" value="Genomic_DNA"/>
</dbReference>
<dbReference type="VEuPathDB" id="VectorBase:LLONM1_000862"/>
<reference evidence="3" key="3">
    <citation type="submission" date="2020-05" db="UniProtKB">
        <authorList>
            <consortium name="EnsemblMetazoa"/>
        </authorList>
    </citation>
    <scope>IDENTIFICATION</scope>
    <source>
        <strain evidence="3">Jacobina</strain>
    </source>
</reference>
<sequence>MKFLVILALAVALTEGLVTSDVAPEGFVINGANGTHTPHHVLVEFFNAQQLGFFGGGSIITSTHILTSAQCVHG</sequence>
<dbReference type="VEuPathDB" id="VectorBase:LLOJ008971"/>
<dbReference type="EMBL" id="GITU01004603">
    <property type="protein sequence ID" value="MBC1173306.1"/>
    <property type="molecule type" value="Transcribed_RNA"/>
</dbReference>
<dbReference type="Proteomes" id="UP000092461">
    <property type="component" value="Unassembled WGS sequence"/>
</dbReference>
<dbReference type="Gene3D" id="2.40.10.10">
    <property type="entry name" value="Trypsin-like serine proteases"/>
    <property type="match status" value="1"/>
</dbReference>